<evidence type="ECO:0000313" key="4">
    <source>
        <dbReference type="Proteomes" id="UP000742631"/>
    </source>
</evidence>
<feature type="region of interest" description="Disordered" evidence="1">
    <location>
        <begin position="1"/>
        <end position="32"/>
    </location>
</feature>
<evidence type="ECO:0000313" key="3">
    <source>
        <dbReference type="EMBL" id="HJE25124.1"/>
    </source>
</evidence>
<organism evidence="3 4">
    <name type="scientific">Methylorubrum populi</name>
    <dbReference type="NCBI Taxonomy" id="223967"/>
    <lineage>
        <taxon>Bacteria</taxon>
        <taxon>Pseudomonadati</taxon>
        <taxon>Pseudomonadota</taxon>
        <taxon>Alphaproteobacteria</taxon>
        <taxon>Hyphomicrobiales</taxon>
        <taxon>Methylobacteriaceae</taxon>
        <taxon>Methylorubrum</taxon>
    </lineage>
</organism>
<dbReference type="Proteomes" id="UP000742631">
    <property type="component" value="Unassembled WGS sequence"/>
</dbReference>
<proteinExistence type="predicted"/>
<keyword evidence="2" id="KW-1133">Transmembrane helix</keyword>
<gene>
    <name evidence="3" type="ORF">K8W01_15820</name>
</gene>
<evidence type="ECO:0000256" key="1">
    <source>
        <dbReference type="SAM" id="MobiDB-lite"/>
    </source>
</evidence>
<keyword evidence="2" id="KW-0472">Membrane</keyword>
<reference evidence="3" key="1">
    <citation type="journal article" date="2021" name="PeerJ">
        <title>Extensive microbial diversity within the chicken gut microbiome revealed by metagenomics and culture.</title>
        <authorList>
            <person name="Gilroy R."/>
            <person name="Ravi A."/>
            <person name="Getino M."/>
            <person name="Pursley I."/>
            <person name="Horton D.L."/>
            <person name="Alikhan N.F."/>
            <person name="Baker D."/>
            <person name="Gharbi K."/>
            <person name="Hall N."/>
            <person name="Watson M."/>
            <person name="Adriaenssens E.M."/>
            <person name="Foster-Nyarko E."/>
            <person name="Jarju S."/>
            <person name="Secka A."/>
            <person name="Antonio M."/>
            <person name="Oren A."/>
            <person name="Chaudhuri R.R."/>
            <person name="La Ragione R."/>
            <person name="Hildebrand F."/>
            <person name="Pallen M.J."/>
        </authorList>
    </citation>
    <scope>NUCLEOTIDE SEQUENCE</scope>
    <source>
        <strain evidence="3">316</strain>
    </source>
</reference>
<feature type="compositionally biased region" description="Basic and acidic residues" evidence="1">
    <location>
        <begin position="1"/>
        <end position="11"/>
    </location>
</feature>
<evidence type="ECO:0000256" key="2">
    <source>
        <dbReference type="SAM" id="Phobius"/>
    </source>
</evidence>
<feature type="region of interest" description="Disordered" evidence="1">
    <location>
        <begin position="149"/>
        <end position="204"/>
    </location>
</feature>
<accession>A0A921E425</accession>
<feature type="compositionally biased region" description="Basic and acidic residues" evidence="1">
    <location>
        <begin position="194"/>
        <end position="204"/>
    </location>
</feature>
<dbReference type="EMBL" id="DYYG01000047">
    <property type="protein sequence ID" value="HJE25124.1"/>
    <property type="molecule type" value="Genomic_DNA"/>
</dbReference>
<keyword evidence="2" id="KW-0812">Transmembrane</keyword>
<name>A0A921E425_9HYPH</name>
<sequence>MARDSDRRRSDWQSAALDRIAPDPRRRPDPATEGLARGLGWFSLGLGVAEIACGGAIARWLGMPRLAPVLRGYGLREIVTGAGILGTEDPTPWIWGRVGGDAVDIATVLPGLEQGNPNRGNALIALMALGSVTALDAVCARNLSQAPLRPSRPVRRDYGSRSGFPESPEAMRGRAADSASPLDFVGPQAMRPWTEADRPQAARR</sequence>
<dbReference type="AlphaFoldDB" id="A0A921E425"/>
<feature type="transmembrane region" description="Helical" evidence="2">
    <location>
        <begin position="35"/>
        <end position="61"/>
    </location>
</feature>
<reference evidence="3" key="2">
    <citation type="submission" date="2021-09" db="EMBL/GenBank/DDBJ databases">
        <authorList>
            <person name="Gilroy R."/>
        </authorList>
    </citation>
    <scope>NUCLEOTIDE SEQUENCE</scope>
    <source>
        <strain evidence="3">316</strain>
    </source>
</reference>
<protein>
    <submittedName>
        <fullName evidence="3">Cyclase dehydrase</fullName>
    </submittedName>
</protein>
<comment type="caution">
    <text evidence="3">The sequence shown here is derived from an EMBL/GenBank/DDBJ whole genome shotgun (WGS) entry which is preliminary data.</text>
</comment>
<feature type="compositionally biased region" description="Basic and acidic residues" evidence="1">
    <location>
        <begin position="20"/>
        <end position="30"/>
    </location>
</feature>